<organism evidence="2 3">
    <name type="scientific">Solanum verrucosum</name>
    <dbReference type="NCBI Taxonomy" id="315347"/>
    <lineage>
        <taxon>Eukaryota</taxon>
        <taxon>Viridiplantae</taxon>
        <taxon>Streptophyta</taxon>
        <taxon>Embryophyta</taxon>
        <taxon>Tracheophyta</taxon>
        <taxon>Spermatophyta</taxon>
        <taxon>Magnoliopsida</taxon>
        <taxon>eudicotyledons</taxon>
        <taxon>Gunneridae</taxon>
        <taxon>Pentapetalae</taxon>
        <taxon>asterids</taxon>
        <taxon>lamiids</taxon>
        <taxon>Solanales</taxon>
        <taxon>Solanaceae</taxon>
        <taxon>Solanoideae</taxon>
        <taxon>Solaneae</taxon>
        <taxon>Solanum</taxon>
    </lineage>
</organism>
<gene>
    <name evidence="2" type="ORF">MTR67_034846</name>
</gene>
<feature type="compositionally biased region" description="Basic and acidic residues" evidence="1">
    <location>
        <begin position="40"/>
        <end position="59"/>
    </location>
</feature>
<reference evidence="2" key="1">
    <citation type="submission" date="2023-08" db="EMBL/GenBank/DDBJ databases">
        <title>A de novo genome assembly of Solanum verrucosum Schlechtendal, a Mexican diploid species geographically isolated from the other diploid A-genome species in potato relatives.</title>
        <authorList>
            <person name="Hosaka K."/>
        </authorList>
    </citation>
    <scope>NUCLEOTIDE SEQUENCE</scope>
    <source>
        <tissue evidence="2">Young leaves</tissue>
    </source>
</reference>
<protein>
    <submittedName>
        <fullName evidence="2">Uncharacterized protein</fullName>
    </submittedName>
</protein>
<sequence>PGCCCCFTVASWVAGGQQLELLPSGLRRWNSIGDGAAAMRGEREEGRRRGEKGEEERDVAASSGLAGAASREGRRIERAAALFFGEEEELIVLGFWGLWFVISFFKKKVLIPTTGCRYLLK</sequence>
<evidence type="ECO:0000313" key="2">
    <source>
        <dbReference type="EMBL" id="WMV41461.1"/>
    </source>
</evidence>
<keyword evidence="3" id="KW-1185">Reference proteome</keyword>
<dbReference type="AlphaFoldDB" id="A0AAF0ZJ73"/>
<dbReference type="EMBL" id="CP133619">
    <property type="protein sequence ID" value="WMV41461.1"/>
    <property type="molecule type" value="Genomic_DNA"/>
</dbReference>
<name>A0AAF0ZJ73_SOLVR</name>
<dbReference type="Proteomes" id="UP001234989">
    <property type="component" value="Chromosome 8"/>
</dbReference>
<proteinExistence type="predicted"/>
<accession>A0AAF0ZJ73</accession>
<feature type="compositionally biased region" description="Low complexity" evidence="1">
    <location>
        <begin position="60"/>
        <end position="70"/>
    </location>
</feature>
<evidence type="ECO:0000313" key="3">
    <source>
        <dbReference type="Proteomes" id="UP001234989"/>
    </source>
</evidence>
<feature type="non-terminal residue" evidence="2">
    <location>
        <position position="1"/>
    </location>
</feature>
<evidence type="ECO:0000256" key="1">
    <source>
        <dbReference type="SAM" id="MobiDB-lite"/>
    </source>
</evidence>
<feature type="region of interest" description="Disordered" evidence="1">
    <location>
        <begin position="38"/>
        <end position="72"/>
    </location>
</feature>